<dbReference type="PANTHER" id="PTHR40280">
    <property type="entry name" value="BLR6907 PROTEIN"/>
    <property type="match status" value="1"/>
</dbReference>
<accession>A0ABD3QGM1</accession>
<sequence length="153" mass="16872">MGKIATFYDSFFDAPTTVTRDGSSHVAIIGFGKIGDDGRAEQCLLFRERLCDNPPTAVGFVDNADLGTGHRIAIYVGANDDDFEVAATNCAEGGLLLMNSNFEDRVLDVDSAMKMKQFRFKDIIDVETGDVLYVLEHEVRSTSHHLFPRHVAV</sequence>
<organism evidence="1 2">
    <name type="scientific">Stephanodiscus triporus</name>
    <dbReference type="NCBI Taxonomy" id="2934178"/>
    <lineage>
        <taxon>Eukaryota</taxon>
        <taxon>Sar</taxon>
        <taxon>Stramenopiles</taxon>
        <taxon>Ochrophyta</taxon>
        <taxon>Bacillariophyta</taxon>
        <taxon>Coscinodiscophyceae</taxon>
        <taxon>Thalassiosirophycidae</taxon>
        <taxon>Stephanodiscales</taxon>
        <taxon>Stephanodiscaceae</taxon>
        <taxon>Stephanodiscus</taxon>
    </lineage>
</organism>
<comment type="caution">
    <text evidence="1">The sequence shown here is derived from an EMBL/GenBank/DDBJ whole genome shotgun (WGS) entry which is preliminary data.</text>
</comment>
<keyword evidence="2" id="KW-1185">Reference proteome</keyword>
<dbReference type="AlphaFoldDB" id="A0ABD3QGM1"/>
<protein>
    <submittedName>
        <fullName evidence="1">Uncharacterized protein</fullName>
    </submittedName>
</protein>
<proteinExistence type="predicted"/>
<dbReference type="EMBL" id="JALLAZ020000253">
    <property type="protein sequence ID" value="KAL3799482.1"/>
    <property type="molecule type" value="Genomic_DNA"/>
</dbReference>
<evidence type="ECO:0000313" key="2">
    <source>
        <dbReference type="Proteomes" id="UP001530315"/>
    </source>
</evidence>
<name>A0ABD3QGM1_9STRA</name>
<evidence type="ECO:0000313" key="1">
    <source>
        <dbReference type="EMBL" id="KAL3799482.1"/>
    </source>
</evidence>
<reference evidence="1 2" key="1">
    <citation type="submission" date="2024-10" db="EMBL/GenBank/DDBJ databases">
        <title>Updated reference genomes for cyclostephanoid diatoms.</title>
        <authorList>
            <person name="Roberts W.R."/>
            <person name="Alverson A.J."/>
        </authorList>
    </citation>
    <scope>NUCLEOTIDE SEQUENCE [LARGE SCALE GENOMIC DNA]</scope>
    <source>
        <strain evidence="1 2">AJA276-08</strain>
    </source>
</reference>
<dbReference type="PANTHER" id="PTHR40280:SF1">
    <property type="entry name" value="VOC DOMAIN-CONTAINING PROTEIN"/>
    <property type="match status" value="1"/>
</dbReference>
<gene>
    <name evidence="1" type="ORF">ACHAW5_000590</name>
</gene>
<dbReference type="Proteomes" id="UP001530315">
    <property type="component" value="Unassembled WGS sequence"/>
</dbReference>